<evidence type="ECO:0000256" key="1">
    <source>
        <dbReference type="SAM" id="MobiDB-lite"/>
    </source>
</evidence>
<comment type="caution">
    <text evidence="2">The sequence shown here is derived from an EMBL/GenBank/DDBJ whole genome shotgun (WGS) entry which is preliminary data.</text>
</comment>
<evidence type="ECO:0000313" key="2">
    <source>
        <dbReference type="EMBL" id="KAL1851088.1"/>
    </source>
</evidence>
<dbReference type="PANTHER" id="PTHR40640:SF1">
    <property type="entry name" value="ANCHORED GLYCOPROTEIN, PUTATIVE (AFU_ORTHOLOGUE AFUA_8G04860)-RELATED"/>
    <property type="match status" value="1"/>
</dbReference>
<sequence>MDLFLYDTDEGNFEGSVISAAPGATTYFVNCAPGTDGIDCGLKSGMTLVNGPSSFALHVTEADAFTQDIDCKVTTEDADCTFTVAGPEANNPGYGVGAIVGLTDSLTPVTITAGLDKILAAGTATGATSTTTSGTAESAASAPFRPSGIGASASATATSASGSASSSSTTTSGAATEAGQNIVLAGLSGFITLMLGL</sequence>
<dbReference type="Proteomes" id="UP001583177">
    <property type="component" value="Unassembled WGS sequence"/>
</dbReference>
<evidence type="ECO:0000313" key="3">
    <source>
        <dbReference type="Proteomes" id="UP001583177"/>
    </source>
</evidence>
<dbReference type="PANTHER" id="PTHR40640">
    <property type="entry name" value="ANCHORED GLYCOPROTEIN, PUTATIVE (AFU_ORTHOLOGUE AFUA_8G04860)-RELATED"/>
    <property type="match status" value="1"/>
</dbReference>
<name>A0ABR3W229_9PEZI</name>
<dbReference type="EMBL" id="JAWRVE010000176">
    <property type="protein sequence ID" value="KAL1851088.1"/>
    <property type="molecule type" value="Genomic_DNA"/>
</dbReference>
<reference evidence="2 3" key="1">
    <citation type="journal article" date="2024" name="IMA Fungus">
        <title>IMA Genome - F19 : A genome assembly and annotation guide to empower mycologists, including annotated draft genome sequences of Ceratocystis pirilliformis, Diaporthe australafricana, Fusarium ophioides, Paecilomyces lecythidis, and Sporothrix stenoceras.</title>
        <authorList>
            <person name="Aylward J."/>
            <person name="Wilson A.M."/>
            <person name="Visagie C.M."/>
            <person name="Spraker J."/>
            <person name="Barnes I."/>
            <person name="Buitendag C."/>
            <person name="Ceriani C."/>
            <person name="Del Mar Angel L."/>
            <person name="du Plessis D."/>
            <person name="Fuchs T."/>
            <person name="Gasser K."/>
            <person name="Kramer D."/>
            <person name="Li W."/>
            <person name="Munsamy K."/>
            <person name="Piso A."/>
            <person name="Price J.L."/>
            <person name="Sonnekus B."/>
            <person name="Thomas C."/>
            <person name="van der Nest A."/>
            <person name="van Dijk A."/>
            <person name="van Heerden A."/>
            <person name="van Vuuren N."/>
            <person name="Yilmaz N."/>
            <person name="Duong T.A."/>
            <person name="van der Merwe N.A."/>
            <person name="Wingfield M.J."/>
            <person name="Wingfield B.D."/>
        </authorList>
    </citation>
    <scope>NUCLEOTIDE SEQUENCE [LARGE SCALE GENOMIC DNA]</scope>
    <source>
        <strain evidence="2 3">CMW 18300</strain>
    </source>
</reference>
<organism evidence="2 3">
    <name type="scientific">Diaporthe australafricana</name>
    <dbReference type="NCBI Taxonomy" id="127596"/>
    <lineage>
        <taxon>Eukaryota</taxon>
        <taxon>Fungi</taxon>
        <taxon>Dikarya</taxon>
        <taxon>Ascomycota</taxon>
        <taxon>Pezizomycotina</taxon>
        <taxon>Sordariomycetes</taxon>
        <taxon>Sordariomycetidae</taxon>
        <taxon>Diaporthales</taxon>
        <taxon>Diaporthaceae</taxon>
        <taxon>Diaporthe</taxon>
    </lineage>
</organism>
<gene>
    <name evidence="2" type="ORF">Daus18300_012635</name>
</gene>
<feature type="region of interest" description="Disordered" evidence="1">
    <location>
        <begin position="153"/>
        <end position="173"/>
    </location>
</feature>
<keyword evidence="3" id="KW-1185">Reference proteome</keyword>
<proteinExistence type="predicted"/>
<accession>A0ABR3W229</accession>
<protein>
    <submittedName>
        <fullName evidence="2">Uncharacterized protein</fullName>
    </submittedName>
</protein>